<name>D7FRS7_ECTSI</name>
<gene>
    <name evidence="3" type="ORF">Esi_0219_0003</name>
</gene>
<feature type="compositionally biased region" description="Polar residues" evidence="1">
    <location>
        <begin position="73"/>
        <end position="85"/>
    </location>
</feature>
<feature type="region of interest" description="Disordered" evidence="1">
    <location>
        <begin position="65"/>
        <end position="87"/>
    </location>
</feature>
<dbReference type="Proteomes" id="UP000002630">
    <property type="component" value="Linkage Group LG05"/>
</dbReference>
<dbReference type="EMBL" id="FN649730">
    <property type="protein sequence ID" value="CBJ30868.1"/>
    <property type="molecule type" value="Genomic_DNA"/>
</dbReference>
<feature type="region of interest" description="Disordered" evidence="1">
    <location>
        <begin position="106"/>
        <end position="150"/>
    </location>
</feature>
<feature type="region of interest" description="Disordered" evidence="1">
    <location>
        <begin position="255"/>
        <end position="311"/>
    </location>
</feature>
<evidence type="ECO:0000313" key="4">
    <source>
        <dbReference type="Proteomes" id="UP000002630"/>
    </source>
</evidence>
<dbReference type="OrthoDB" id="10632373at2759"/>
<feature type="region of interest" description="Disordered" evidence="1">
    <location>
        <begin position="491"/>
        <end position="562"/>
    </location>
</feature>
<organism evidence="3 4">
    <name type="scientific">Ectocarpus siliculosus</name>
    <name type="common">Brown alga</name>
    <name type="synonym">Conferva siliculosa</name>
    <dbReference type="NCBI Taxonomy" id="2880"/>
    <lineage>
        <taxon>Eukaryota</taxon>
        <taxon>Sar</taxon>
        <taxon>Stramenopiles</taxon>
        <taxon>Ochrophyta</taxon>
        <taxon>PX clade</taxon>
        <taxon>Phaeophyceae</taxon>
        <taxon>Ectocarpales</taxon>
        <taxon>Ectocarpaceae</taxon>
        <taxon>Ectocarpus</taxon>
    </lineage>
</organism>
<feature type="transmembrane region" description="Helical" evidence="2">
    <location>
        <begin position="32"/>
        <end position="54"/>
    </location>
</feature>
<keyword evidence="2" id="KW-0812">Transmembrane</keyword>
<dbReference type="EMBL" id="FN648397">
    <property type="protein sequence ID" value="CBJ30868.1"/>
    <property type="molecule type" value="Genomic_DNA"/>
</dbReference>
<sequence length="640" mass="66275">MTDNCDYASTLYCAATYGDLVVARQGLDSRPVGFFSTVMGGIALGSLVSLVLAVRVGGRRGREGFVVPGPDSAQESSATAASPGSRTMKACGTTCRNCAGSADGIVPGEGDEKDAGSDASSGKDCCGHNGGPSEDNESTAGNKAGTDSGRRSIINAGRALSSSFRSSGTVSQGNTKAFAILVQQEEQRRSASLKSTASIIAEEKQMRSASLRAATEQEKRQGDFSQRITTTAVPSSPTRRNSLLVAHKIRWPSFSNSGRDGGRTIPDQFPSSSEGSPLSSFSFRSSTLSDPRFSDDDGADTVSPTGRKSSTTITAKALAEAFDEPGSPLGVSHELGGWWQYTGDGGFEGQSALSHFAAGGGIAVAQSSLDPGQADGGGLIHSVKAMPPADVARAAAAATTGGAQHLDTTTTADPEPHDFPLIRRAAVALAGMGARGRMFAASRPRSTFLSQVVETPPLSVLTSSSTATSSGIGSVEVFDNAHRTDFATSARLGAIAGSPQDEEEQRRQWPKKAAHAGSGNSSGNADKLSTHLQVDPPPQPACGDQDDHHPKQHQQLHQSQQREADMYPPFVARLDELTSPGGLCDLLESPQNVPEPQLSARAKASPMGSASPSPPFTEPSPAGTSVSSCESGPRPTPHFF</sequence>
<feature type="region of interest" description="Disordered" evidence="1">
    <location>
        <begin position="210"/>
        <end position="241"/>
    </location>
</feature>
<feature type="compositionally biased region" description="Low complexity" evidence="1">
    <location>
        <begin position="602"/>
        <end position="611"/>
    </location>
</feature>
<proteinExistence type="predicted"/>
<dbReference type="AlphaFoldDB" id="D7FRS7"/>
<feature type="compositionally biased region" description="Polar residues" evidence="1">
    <location>
        <begin position="302"/>
        <end position="311"/>
    </location>
</feature>
<evidence type="ECO:0000256" key="2">
    <source>
        <dbReference type="SAM" id="Phobius"/>
    </source>
</evidence>
<feature type="region of interest" description="Disordered" evidence="1">
    <location>
        <begin position="582"/>
        <end position="640"/>
    </location>
</feature>
<keyword evidence="2" id="KW-0472">Membrane</keyword>
<reference evidence="3 4" key="1">
    <citation type="journal article" date="2010" name="Nature">
        <title>The Ectocarpus genome and the independent evolution of multicellularity in brown algae.</title>
        <authorList>
            <person name="Cock J.M."/>
            <person name="Sterck L."/>
            <person name="Rouze P."/>
            <person name="Scornet D."/>
            <person name="Allen A.E."/>
            <person name="Amoutzias G."/>
            <person name="Anthouard V."/>
            <person name="Artiguenave F."/>
            <person name="Aury J.M."/>
            <person name="Badger J.H."/>
            <person name="Beszteri B."/>
            <person name="Billiau K."/>
            <person name="Bonnet E."/>
            <person name="Bothwell J.H."/>
            <person name="Bowler C."/>
            <person name="Boyen C."/>
            <person name="Brownlee C."/>
            <person name="Carrano C.J."/>
            <person name="Charrier B."/>
            <person name="Cho G.Y."/>
            <person name="Coelho S.M."/>
            <person name="Collen J."/>
            <person name="Corre E."/>
            <person name="Da Silva C."/>
            <person name="Delage L."/>
            <person name="Delaroque N."/>
            <person name="Dittami S.M."/>
            <person name="Doulbeau S."/>
            <person name="Elias M."/>
            <person name="Farnham G."/>
            <person name="Gachon C.M."/>
            <person name="Gschloessl B."/>
            <person name="Heesch S."/>
            <person name="Jabbari K."/>
            <person name="Jubin C."/>
            <person name="Kawai H."/>
            <person name="Kimura K."/>
            <person name="Kloareg B."/>
            <person name="Kupper F.C."/>
            <person name="Lang D."/>
            <person name="Le Bail A."/>
            <person name="Leblanc C."/>
            <person name="Lerouge P."/>
            <person name="Lohr M."/>
            <person name="Lopez P.J."/>
            <person name="Martens C."/>
            <person name="Maumus F."/>
            <person name="Michel G."/>
            <person name="Miranda-Saavedra D."/>
            <person name="Morales J."/>
            <person name="Moreau H."/>
            <person name="Motomura T."/>
            <person name="Nagasato C."/>
            <person name="Napoli C.A."/>
            <person name="Nelson D.R."/>
            <person name="Nyvall-Collen P."/>
            <person name="Peters A.F."/>
            <person name="Pommier C."/>
            <person name="Potin P."/>
            <person name="Poulain J."/>
            <person name="Quesneville H."/>
            <person name="Read B."/>
            <person name="Rensing S.A."/>
            <person name="Ritter A."/>
            <person name="Rousvoal S."/>
            <person name="Samanta M."/>
            <person name="Samson G."/>
            <person name="Schroeder D.C."/>
            <person name="Segurens B."/>
            <person name="Strittmatter M."/>
            <person name="Tonon T."/>
            <person name="Tregear J.W."/>
            <person name="Valentin K."/>
            <person name="von Dassow P."/>
            <person name="Yamagishi T."/>
            <person name="Van de Peer Y."/>
            <person name="Wincker P."/>
        </authorList>
    </citation>
    <scope>NUCLEOTIDE SEQUENCE [LARGE SCALE GENOMIC DNA]</scope>
    <source>
        <strain evidence="4">Ec32 / CCAP1310/4</strain>
    </source>
</reference>
<dbReference type="InParanoid" id="D7FRS7"/>
<keyword evidence="4" id="KW-1185">Reference proteome</keyword>
<keyword evidence="2" id="KW-1133">Transmembrane helix</keyword>
<evidence type="ECO:0000313" key="3">
    <source>
        <dbReference type="EMBL" id="CBJ30868.1"/>
    </source>
</evidence>
<accession>D7FRS7</accession>
<feature type="compositionally biased region" description="Polar residues" evidence="1">
    <location>
        <begin position="223"/>
        <end position="241"/>
    </location>
</feature>
<evidence type="ECO:0000256" key="1">
    <source>
        <dbReference type="SAM" id="MobiDB-lite"/>
    </source>
</evidence>
<protein>
    <submittedName>
        <fullName evidence="3">Uncharacterized protein</fullName>
    </submittedName>
</protein>
<feature type="compositionally biased region" description="Low complexity" evidence="1">
    <location>
        <begin position="270"/>
        <end position="289"/>
    </location>
</feature>